<comment type="catalytic activity">
    <reaction evidence="7">
        <text>L-threonyl-[protein] + ATP = O-phospho-L-threonyl-[protein] + ADP + H(+)</text>
        <dbReference type="Rhea" id="RHEA:46608"/>
        <dbReference type="Rhea" id="RHEA-COMP:11060"/>
        <dbReference type="Rhea" id="RHEA-COMP:11605"/>
        <dbReference type="ChEBI" id="CHEBI:15378"/>
        <dbReference type="ChEBI" id="CHEBI:30013"/>
        <dbReference type="ChEBI" id="CHEBI:30616"/>
        <dbReference type="ChEBI" id="CHEBI:61977"/>
        <dbReference type="ChEBI" id="CHEBI:456216"/>
        <dbReference type="EC" id="2.7.11.1"/>
    </reaction>
</comment>
<evidence type="ECO:0000256" key="7">
    <source>
        <dbReference type="ARBA" id="ARBA00047899"/>
    </source>
</evidence>
<keyword evidence="5" id="KW-0418">Kinase</keyword>
<sequence length="935" mass="107602">MDSNYIQLYKKALDDGKEKIYNIRVMVVGQFGVGKTTLIKRLLGQQVDIAERKSTEGIDVHKHCFKISLNKGKWIQQHDNSDQLYTLHRLNKLLSVQHQKPVIRKGQDDIEEVICQREITSELRATKSNVPSTTSVSDLEVQSSTQLSITSGDEIHHVKHLEKETVIAAVPLSDTTSSESEEKKTKDAMMEILRLLNENADKLVKDIEKYAALSICDFAGQFAFYTTHQMFLTSRAIYILVIDLSQQITDLIQDDKCFLDADGIKLRQVFDMIQIWMNSIHSSVQSPDAIVPIILVGTHVDKLSEKSRKEVIDKYFKELRYMLREKPTIRHLVDDIAIDNTQPDPMLEELKKRIFEISSQQPHWGEERPARWLPLEQAIMTLKASGTKVVTLSLIEEINMSGSVKIEDRNELDLFLKLHHDIGTIIYFSVEDLREKIVLDPQWMIDALKSLITAETFIRKNPAITSKLHEFIKTGKLTHELIDVIWTKENNPEFHDNKDHILRLMEQLNIIATPRIFSEEGQVIKEDCYFLAPCMLQQETPEEIISPKPNTQMESSPVLCYVFTGKFLPSAIFHRLVAACIVHWPVAKKKKEHIEENLIFCGCCVFQLDEQHKLTLLFREHVIFLRITRMGIKDKTPSSKLCIEVREFITTNLLKIIGYLGKGLKFEYFIQCPEYNGICINSLIPVSRLKEEAEVHCEFHDNMIESYKVLDFWFENQVKNIDGQDKYDVDAPITQEHINHARLCNALTTVCSSALREILLTYVPIPYKDIYMAILANKGKLNGLNKDQVKLVFPDPQGLTTGKVEEFDISLLYTIIRNVSSVPTPSSGWGNHQTDNPRDSTLGASVERIRLYRNEISGHSVDGKINQQEFEDYWAEIDEVLREIEIVIGNHGYLEDLEKRKNQAITPHEACELQKTFQEYKKQTEGKQFLIAFFI</sequence>
<dbReference type="EC" id="2.7.11.1" evidence="1"/>
<dbReference type="GO" id="GO:0016301">
    <property type="term" value="F:kinase activity"/>
    <property type="evidence" value="ECO:0007669"/>
    <property type="project" value="UniProtKB-KW"/>
</dbReference>
<evidence type="ECO:0000256" key="6">
    <source>
        <dbReference type="ARBA" id="ARBA00022840"/>
    </source>
</evidence>
<keyword evidence="6" id="KW-0067">ATP-binding</keyword>
<organism evidence="10 11">
    <name type="scientific">Sinanodonta woodiana</name>
    <name type="common">Chinese pond mussel</name>
    <name type="synonym">Anodonta woodiana</name>
    <dbReference type="NCBI Taxonomy" id="1069815"/>
    <lineage>
        <taxon>Eukaryota</taxon>
        <taxon>Metazoa</taxon>
        <taxon>Spiralia</taxon>
        <taxon>Lophotrochozoa</taxon>
        <taxon>Mollusca</taxon>
        <taxon>Bivalvia</taxon>
        <taxon>Autobranchia</taxon>
        <taxon>Heteroconchia</taxon>
        <taxon>Palaeoheterodonta</taxon>
        <taxon>Unionida</taxon>
        <taxon>Unionoidea</taxon>
        <taxon>Unionidae</taxon>
        <taxon>Unioninae</taxon>
        <taxon>Sinanodonta</taxon>
    </lineage>
</organism>
<comment type="catalytic activity">
    <reaction evidence="8">
        <text>L-seryl-[protein] + ATP = O-phospho-L-seryl-[protein] + ADP + H(+)</text>
        <dbReference type="Rhea" id="RHEA:17989"/>
        <dbReference type="Rhea" id="RHEA-COMP:9863"/>
        <dbReference type="Rhea" id="RHEA-COMP:11604"/>
        <dbReference type="ChEBI" id="CHEBI:15378"/>
        <dbReference type="ChEBI" id="CHEBI:29999"/>
        <dbReference type="ChEBI" id="CHEBI:30616"/>
        <dbReference type="ChEBI" id="CHEBI:83421"/>
        <dbReference type="ChEBI" id="CHEBI:456216"/>
        <dbReference type="EC" id="2.7.11.1"/>
    </reaction>
</comment>
<evidence type="ECO:0000313" key="11">
    <source>
        <dbReference type="Proteomes" id="UP001634394"/>
    </source>
</evidence>
<evidence type="ECO:0000259" key="9">
    <source>
        <dbReference type="PROSITE" id="PS51424"/>
    </source>
</evidence>
<keyword evidence="3" id="KW-0677">Repeat</keyword>
<dbReference type="Pfam" id="PF18738">
    <property type="entry name" value="HEPN_DZIP3"/>
    <property type="match status" value="1"/>
</dbReference>
<dbReference type="SUPFAM" id="SSF52540">
    <property type="entry name" value="P-loop containing nucleoside triphosphate hydrolases"/>
    <property type="match status" value="1"/>
</dbReference>
<dbReference type="InterPro" id="IPR032171">
    <property type="entry name" value="COR-A"/>
</dbReference>
<reference evidence="10 11" key="1">
    <citation type="submission" date="2024-11" db="EMBL/GenBank/DDBJ databases">
        <title>Chromosome-level genome assembly of the freshwater bivalve Anodonta woodiana.</title>
        <authorList>
            <person name="Chen X."/>
        </authorList>
    </citation>
    <scope>NUCLEOTIDE SEQUENCE [LARGE SCALE GENOMIC DNA]</scope>
    <source>
        <strain evidence="10">MN2024</strain>
        <tissue evidence="10">Gills</tissue>
    </source>
</reference>
<evidence type="ECO:0000313" key="10">
    <source>
        <dbReference type="EMBL" id="KAL3887953.1"/>
    </source>
</evidence>
<evidence type="ECO:0000256" key="8">
    <source>
        <dbReference type="ARBA" id="ARBA00048679"/>
    </source>
</evidence>
<evidence type="ECO:0000256" key="3">
    <source>
        <dbReference type="ARBA" id="ARBA00022737"/>
    </source>
</evidence>
<dbReference type="InterPro" id="IPR027417">
    <property type="entry name" value="P-loop_NTPase"/>
</dbReference>
<dbReference type="CDD" id="cd00882">
    <property type="entry name" value="Ras_like_GTPase"/>
    <property type="match status" value="1"/>
</dbReference>
<dbReference type="Gene3D" id="1.10.10.10">
    <property type="entry name" value="Winged helix-like DNA-binding domain superfamily/Winged helix DNA-binding domain"/>
    <property type="match status" value="1"/>
</dbReference>
<evidence type="ECO:0000256" key="4">
    <source>
        <dbReference type="ARBA" id="ARBA00022741"/>
    </source>
</evidence>
<dbReference type="GO" id="GO:0005524">
    <property type="term" value="F:ATP binding"/>
    <property type="evidence" value="ECO:0007669"/>
    <property type="project" value="UniProtKB-KW"/>
</dbReference>
<gene>
    <name evidence="10" type="ORF">ACJMK2_000338</name>
</gene>
<comment type="caution">
    <text evidence="10">The sequence shown here is derived from an EMBL/GenBank/DDBJ whole genome shotgun (WGS) entry which is preliminary data.</text>
</comment>
<dbReference type="InterPro" id="IPR041249">
    <property type="entry name" value="HEPN_DZIP3"/>
</dbReference>
<protein>
    <recommendedName>
        <fullName evidence="1">non-specific serine/threonine protein kinase</fullName>
        <ecNumber evidence="1">2.7.11.1</ecNumber>
    </recommendedName>
</protein>
<keyword evidence="11" id="KW-1185">Reference proteome</keyword>
<evidence type="ECO:0000256" key="5">
    <source>
        <dbReference type="ARBA" id="ARBA00022777"/>
    </source>
</evidence>
<dbReference type="PANTHER" id="PTHR12449:SF18">
    <property type="entry name" value="DEATH DOMAIN-CONTAINING PROTEIN"/>
    <property type="match status" value="1"/>
</dbReference>
<dbReference type="Gene3D" id="3.30.70.1390">
    <property type="entry name" value="ROC domain from the Parkinson's disease-associated leucine-rich repeat kinase 2"/>
    <property type="match status" value="1"/>
</dbReference>
<dbReference type="Gene3D" id="3.40.50.300">
    <property type="entry name" value="P-loop containing nucleotide triphosphate hydrolases"/>
    <property type="match status" value="1"/>
</dbReference>
<evidence type="ECO:0000256" key="1">
    <source>
        <dbReference type="ARBA" id="ARBA00012513"/>
    </source>
</evidence>
<dbReference type="InterPro" id="IPR036388">
    <property type="entry name" value="WH-like_DNA-bd_sf"/>
</dbReference>
<keyword evidence="2" id="KW-0808">Transferase</keyword>
<dbReference type="InterPro" id="IPR020859">
    <property type="entry name" value="ROC"/>
</dbReference>
<feature type="domain" description="Roc" evidence="9">
    <location>
        <begin position="16"/>
        <end position="361"/>
    </location>
</feature>
<dbReference type="Proteomes" id="UP001634394">
    <property type="component" value="Unassembled WGS sequence"/>
</dbReference>
<proteinExistence type="predicted"/>
<dbReference type="InterPro" id="IPR039788">
    <property type="entry name" value="NOL4/NOL4L"/>
</dbReference>
<dbReference type="EMBL" id="JBJQND010000001">
    <property type="protein sequence ID" value="KAL3887953.1"/>
    <property type="molecule type" value="Genomic_DNA"/>
</dbReference>
<keyword evidence="4" id="KW-0547">Nucleotide-binding</keyword>
<accession>A0ABD3XSJ1</accession>
<evidence type="ECO:0000256" key="2">
    <source>
        <dbReference type="ARBA" id="ARBA00022679"/>
    </source>
</evidence>
<dbReference type="AlphaFoldDB" id="A0ABD3XSJ1"/>
<dbReference type="Pfam" id="PF16095">
    <property type="entry name" value="COR-A"/>
    <property type="match status" value="1"/>
</dbReference>
<name>A0ABD3XSJ1_SINWO</name>
<dbReference type="PROSITE" id="PS51424">
    <property type="entry name" value="ROC"/>
    <property type="match status" value="1"/>
</dbReference>
<dbReference type="PANTHER" id="PTHR12449">
    <property type="entry name" value="DEATH DOMAIN-CONTAINING PROTEIN"/>
    <property type="match status" value="1"/>
</dbReference>